<feature type="domain" description="Integrase catalytic" evidence="4">
    <location>
        <begin position="64"/>
        <end position="225"/>
    </location>
</feature>
<dbReference type="NCBIfam" id="NF033587">
    <property type="entry name" value="transpos_IS6"/>
    <property type="match status" value="1"/>
</dbReference>
<dbReference type="OrthoDB" id="4315389at2"/>
<dbReference type="SUPFAM" id="SSF53098">
    <property type="entry name" value="Ribonuclease H-like"/>
    <property type="match status" value="1"/>
</dbReference>
<dbReference type="KEGG" id="paca:ID47_01255"/>
<dbReference type="InterPro" id="IPR052183">
    <property type="entry name" value="IS_Transposase"/>
</dbReference>
<dbReference type="eggNOG" id="COG3316">
    <property type="taxonomic scope" value="Bacteria"/>
</dbReference>
<dbReference type="RefSeq" id="WP_038462951.1">
    <property type="nucleotide sequence ID" value="NZ_CP008941.1"/>
</dbReference>
<dbReference type="AlphaFoldDB" id="A0A077AY39"/>
<proteinExistence type="predicted"/>
<dbReference type="HOGENOM" id="CLU_067322_1_0_5"/>
<dbReference type="GO" id="GO:0006310">
    <property type="term" value="P:DNA recombination"/>
    <property type="evidence" value="ECO:0007669"/>
    <property type="project" value="UniProtKB-KW"/>
</dbReference>
<dbReference type="GO" id="GO:0032196">
    <property type="term" value="P:transposition"/>
    <property type="evidence" value="ECO:0007669"/>
    <property type="project" value="UniProtKB-KW"/>
</dbReference>
<dbReference type="PANTHER" id="PTHR35528">
    <property type="entry name" value="BLL1675 PROTEIN"/>
    <property type="match status" value="1"/>
</dbReference>
<keyword evidence="1" id="KW-0815">Transposition</keyword>
<sequence length="225" mass="26119">MISFKGCHFPKDVIMMCIRWYVAYPLSYRHVEELMEERGVYLDHATINRWVVKYSPALEVKFRKCKKPVGKSWRMDETYIKIKGEWLYYYRAVDKEGNTIDFFLSRTRDTQAAKAFFEKTIGSSGQPEKVNMDKSGANLAGLEEINKNLGEGQKILARQVKYLNNMIEQDHRGVKRITNPMLGFKSFVCATATLAGIELYRMIKKGQNFLEGTFSSWQQFYALSA</sequence>
<organism evidence="5 6">
    <name type="scientific">Candidatus Odyssella acanthamoebae</name>
    <dbReference type="NCBI Taxonomy" id="91604"/>
    <lineage>
        <taxon>Bacteria</taxon>
        <taxon>Pseudomonadati</taxon>
        <taxon>Pseudomonadota</taxon>
        <taxon>Alphaproteobacteria</taxon>
        <taxon>Holosporales</taxon>
        <taxon>Candidatus Paracaedibacteraceae</taxon>
        <taxon>Candidatus Odyssella</taxon>
    </lineage>
</organism>
<dbReference type="GO" id="GO:0003677">
    <property type="term" value="F:DNA binding"/>
    <property type="evidence" value="ECO:0007669"/>
    <property type="project" value="UniProtKB-KW"/>
</dbReference>
<evidence type="ECO:0000313" key="5">
    <source>
        <dbReference type="EMBL" id="AIK95660.1"/>
    </source>
</evidence>
<dbReference type="EMBL" id="CP008941">
    <property type="protein sequence ID" value="AIK95660.1"/>
    <property type="molecule type" value="Genomic_DNA"/>
</dbReference>
<dbReference type="InterPro" id="IPR012337">
    <property type="entry name" value="RNaseH-like_sf"/>
</dbReference>
<dbReference type="InterPro" id="IPR001584">
    <property type="entry name" value="Integrase_cat-core"/>
</dbReference>
<dbReference type="PROSITE" id="PS50994">
    <property type="entry name" value="INTEGRASE"/>
    <property type="match status" value="1"/>
</dbReference>
<name>A0A077AY39_9PROT</name>
<dbReference type="Pfam" id="PF13610">
    <property type="entry name" value="DDE_Tnp_IS240"/>
    <property type="match status" value="1"/>
</dbReference>
<keyword evidence="3" id="KW-0233">DNA recombination</keyword>
<dbReference type="InterPro" id="IPR032874">
    <property type="entry name" value="DDE_dom"/>
</dbReference>
<dbReference type="GO" id="GO:0015074">
    <property type="term" value="P:DNA integration"/>
    <property type="evidence" value="ECO:0007669"/>
    <property type="project" value="InterPro"/>
</dbReference>
<evidence type="ECO:0000313" key="6">
    <source>
        <dbReference type="Proteomes" id="UP000028926"/>
    </source>
</evidence>
<evidence type="ECO:0000259" key="4">
    <source>
        <dbReference type="PROSITE" id="PS50994"/>
    </source>
</evidence>
<evidence type="ECO:0000256" key="3">
    <source>
        <dbReference type="ARBA" id="ARBA00023172"/>
    </source>
</evidence>
<dbReference type="Proteomes" id="UP000028926">
    <property type="component" value="Chromosome"/>
</dbReference>
<evidence type="ECO:0000256" key="1">
    <source>
        <dbReference type="ARBA" id="ARBA00022578"/>
    </source>
</evidence>
<keyword evidence="2" id="KW-0238">DNA-binding</keyword>
<protein>
    <submittedName>
        <fullName evidence="5">Integrase</fullName>
    </submittedName>
</protein>
<keyword evidence="6" id="KW-1185">Reference proteome</keyword>
<reference evidence="5 6" key="1">
    <citation type="submission" date="2014-07" db="EMBL/GenBank/DDBJ databases">
        <title>Comparative genomic insights into amoeba endosymbionts belonging to the families of Holosporaceae and Candidatus Midichloriaceae within Rickettsiales.</title>
        <authorList>
            <person name="Wang Z."/>
            <person name="Wu M."/>
        </authorList>
    </citation>
    <scope>NUCLEOTIDE SEQUENCE [LARGE SCALE GENOMIC DNA]</scope>
    <source>
        <strain evidence="5">PRA3</strain>
    </source>
</reference>
<dbReference type="InterPro" id="IPR047930">
    <property type="entry name" value="Transpos_IS6"/>
</dbReference>
<evidence type="ECO:0000256" key="2">
    <source>
        <dbReference type="ARBA" id="ARBA00023125"/>
    </source>
</evidence>
<dbReference type="PANTHER" id="PTHR35528:SF3">
    <property type="entry name" value="BLL1675 PROTEIN"/>
    <property type="match status" value="1"/>
</dbReference>
<accession>A0A077AY39</accession>
<gene>
    <name evidence="5" type="ORF">ID47_01255</name>
</gene>